<sequence>PAYLKLYGINDYLLSTLQNHLQSNGLTERVHGNSRRASKTESRVFLDLNITLPIKQFLVQYGMIHGFSSPLWHQDDSGVFIYLPTGQIYNSVYNEYKKNFYLMHNESEKIISYFT</sequence>
<name>A0A9N9JVB2_9GLOM</name>
<keyword evidence="2" id="KW-1185">Reference proteome</keyword>
<organism evidence="1 2">
    <name type="scientific">Racocetra fulgida</name>
    <dbReference type="NCBI Taxonomy" id="60492"/>
    <lineage>
        <taxon>Eukaryota</taxon>
        <taxon>Fungi</taxon>
        <taxon>Fungi incertae sedis</taxon>
        <taxon>Mucoromycota</taxon>
        <taxon>Glomeromycotina</taxon>
        <taxon>Glomeromycetes</taxon>
        <taxon>Diversisporales</taxon>
        <taxon>Gigasporaceae</taxon>
        <taxon>Racocetra</taxon>
    </lineage>
</organism>
<accession>A0A9N9JVB2</accession>
<dbReference type="OrthoDB" id="2415431at2759"/>
<dbReference type="EMBL" id="CAJVPZ010067753">
    <property type="protein sequence ID" value="CAG8797406.1"/>
    <property type="molecule type" value="Genomic_DNA"/>
</dbReference>
<gene>
    <name evidence="1" type="ORF">RFULGI_LOCUS17378</name>
</gene>
<evidence type="ECO:0000313" key="1">
    <source>
        <dbReference type="EMBL" id="CAG8797406.1"/>
    </source>
</evidence>
<dbReference type="AlphaFoldDB" id="A0A9N9JVB2"/>
<reference evidence="1" key="1">
    <citation type="submission" date="2021-06" db="EMBL/GenBank/DDBJ databases">
        <authorList>
            <person name="Kallberg Y."/>
            <person name="Tangrot J."/>
            <person name="Rosling A."/>
        </authorList>
    </citation>
    <scope>NUCLEOTIDE SEQUENCE</scope>
    <source>
        <strain evidence="1">IN212</strain>
    </source>
</reference>
<dbReference type="Proteomes" id="UP000789396">
    <property type="component" value="Unassembled WGS sequence"/>
</dbReference>
<evidence type="ECO:0000313" key="2">
    <source>
        <dbReference type="Proteomes" id="UP000789396"/>
    </source>
</evidence>
<proteinExistence type="predicted"/>
<protein>
    <submittedName>
        <fullName evidence="1">12926_t:CDS:1</fullName>
    </submittedName>
</protein>
<comment type="caution">
    <text evidence="1">The sequence shown here is derived from an EMBL/GenBank/DDBJ whole genome shotgun (WGS) entry which is preliminary data.</text>
</comment>
<feature type="non-terminal residue" evidence="1">
    <location>
        <position position="115"/>
    </location>
</feature>
<feature type="non-terminal residue" evidence="1">
    <location>
        <position position="1"/>
    </location>
</feature>